<dbReference type="PANTHER" id="PTHR37422">
    <property type="entry name" value="TEICHURONIC ACID BIOSYNTHESIS PROTEIN TUAE"/>
    <property type="match status" value="1"/>
</dbReference>
<evidence type="ECO:0000313" key="7">
    <source>
        <dbReference type="EMBL" id="RWR03197.1"/>
    </source>
</evidence>
<dbReference type="EMBL" id="JMEE01000003">
    <property type="protein sequence ID" value="RWR03197.1"/>
    <property type="molecule type" value="Genomic_DNA"/>
</dbReference>
<feature type="domain" description="O-antigen ligase-related" evidence="6">
    <location>
        <begin position="209"/>
        <end position="362"/>
    </location>
</feature>
<reference evidence="7 8" key="1">
    <citation type="submission" date="2014-04" db="EMBL/GenBank/DDBJ databases">
        <title>Draft genome sequence of Pantoea beijingensis strain LMG 27579, an emerging pathogen to Pleurotus eryngii with potential industrial application.</title>
        <authorList>
            <person name="Xu F."/>
            <person name="Liu Y."/>
            <person name="Wang S."/>
            <person name="Yin Y."/>
            <person name="Ma Y."/>
            <person name="Zhao S."/>
            <person name="Rong C."/>
        </authorList>
    </citation>
    <scope>NUCLEOTIDE SEQUENCE [LARGE SCALE GENOMIC DNA]</scope>
    <source>
        <strain evidence="7 8">LMG 27579</strain>
    </source>
</reference>
<accession>A0A443IGJ5</accession>
<evidence type="ECO:0000256" key="4">
    <source>
        <dbReference type="ARBA" id="ARBA00023136"/>
    </source>
</evidence>
<evidence type="ECO:0000256" key="5">
    <source>
        <dbReference type="SAM" id="Phobius"/>
    </source>
</evidence>
<dbReference type="InterPro" id="IPR007016">
    <property type="entry name" value="O-antigen_ligase-rel_domated"/>
</dbReference>
<gene>
    <name evidence="7" type="ORF">ED28_03990</name>
</gene>
<feature type="transmembrane region" description="Helical" evidence="5">
    <location>
        <begin position="115"/>
        <end position="133"/>
    </location>
</feature>
<feature type="transmembrane region" description="Helical" evidence="5">
    <location>
        <begin position="380"/>
        <end position="398"/>
    </location>
</feature>
<dbReference type="Pfam" id="PF04932">
    <property type="entry name" value="Wzy_C"/>
    <property type="match status" value="1"/>
</dbReference>
<evidence type="ECO:0000313" key="8">
    <source>
        <dbReference type="Proteomes" id="UP000288794"/>
    </source>
</evidence>
<evidence type="ECO:0000256" key="3">
    <source>
        <dbReference type="ARBA" id="ARBA00022989"/>
    </source>
</evidence>
<proteinExistence type="predicted"/>
<dbReference type="AlphaFoldDB" id="A0A443IGJ5"/>
<dbReference type="GO" id="GO:0016020">
    <property type="term" value="C:membrane"/>
    <property type="evidence" value="ECO:0007669"/>
    <property type="project" value="UniProtKB-SubCell"/>
</dbReference>
<organism evidence="7 8">
    <name type="scientific">[Pantoea] beijingensis</name>
    <dbReference type="NCBI Taxonomy" id="1324864"/>
    <lineage>
        <taxon>Bacteria</taxon>
        <taxon>Pseudomonadati</taxon>
        <taxon>Pseudomonadota</taxon>
        <taxon>Gammaproteobacteria</taxon>
        <taxon>Enterobacterales</taxon>
        <taxon>Erwiniaceae</taxon>
        <taxon>Erwinia</taxon>
    </lineage>
</organism>
<evidence type="ECO:0000259" key="6">
    <source>
        <dbReference type="Pfam" id="PF04932"/>
    </source>
</evidence>
<evidence type="ECO:0000256" key="2">
    <source>
        <dbReference type="ARBA" id="ARBA00022692"/>
    </source>
</evidence>
<comment type="caution">
    <text evidence="7">The sequence shown here is derived from an EMBL/GenBank/DDBJ whole genome shotgun (WGS) entry which is preliminary data.</text>
</comment>
<protein>
    <recommendedName>
        <fullName evidence="6">O-antigen ligase-related domain-containing protein</fullName>
    </recommendedName>
</protein>
<dbReference type="Proteomes" id="UP000288794">
    <property type="component" value="Unassembled WGS sequence"/>
</dbReference>
<sequence>MPCSKMSTYKASAEFFKNNVLNMLNKTLHYLCLLALAVLIFYPDEAVKVFTVASALAFFLIARDYKSLLPNKSLLILPVLLLAFGLLQMIWVAIYKQSVNEFTAAYRSYQNAGKLMIFSALIVYALQTTARPTKAGLHKILYIIIGLSLITCIYAFYQKFTYPADFRVTLGLERATGTAYTMSGIALLGSQAILSLRFKCRDLLFIAHFILTLTAIIFTQTRAAILVFPVLNMVLFIIHHWRDKKLLSFWMTIFIIVGGITFIPFKDKLLNRFERVAYEVNKYSNDDSNTSVGARLAMQKTGLLSGLEAPWGQSLELRSKHIKGLTKQEPMLSGALRFLNVHLHNEMIDTFSLKGILGVTMLISLYYMLLYTAIRLRSGIFLVISTSIAVYGLSDVVLYAKAEALGCMLFLCISLMLQPVLKSQA</sequence>
<feature type="transmembrane region" description="Helical" evidence="5">
    <location>
        <begin position="140"/>
        <end position="157"/>
    </location>
</feature>
<name>A0A443IGJ5_9GAMM</name>
<feature type="transmembrane region" description="Helical" evidence="5">
    <location>
        <begin position="20"/>
        <end position="40"/>
    </location>
</feature>
<feature type="transmembrane region" description="Helical" evidence="5">
    <location>
        <begin position="355"/>
        <end position="374"/>
    </location>
</feature>
<keyword evidence="8" id="KW-1185">Reference proteome</keyword>
<feature type="transmembrane region" description="Helical" evidence="5">
    <location>
        <begin position="203"/>
        <end position="227"/>
    </location>
</feature>
<keyword evidence="4 5" id="KW-0472">Membrane</keyword>
<feature type="transmembrane region" description="Helical" evidence="5">
    <location>
        <begin position="74"/>
        <end position="95"/>
    </location>
</feature>
<keyword evidence="2 5" id="KW-0812">Transmembrane</keyword>
<comment type="subcellular location">
    <subcellularLocation>
        <location evidence="1">Membrane</location>
        <topology evidence="1">Multi-pass membrane protein</topology>
    </subcellularLocation>
</comment>
<feature type="transmembrane region" description="Helical" evidence="5">
    <location>
        <begin position="247"/>
        <end position="265"/>
    </location>
</feature>
<dbReference type="PANTHER" id="PTHR37422:SF17">
    <property type="entry name" value="O-ANTIGEN LIGASE"/>
    <property type="match status" value="1"/>
</dbReference>
<dbReference type="InterPro" id="IPR051533">
    <property type="entry name" value="WaaL-like"/>
</dbReference>
<keyword evidence="3 5" id="KW-1133">Transmembrane helix</keyword>
<evidence type="ECO:0000256" key="1">
    <source>
        <dbReference type="ARBA" id="ARBA00004141"/>
    </source>
</evidence>